<protein>
    <recommendedName>
        <fullName evidence="3">Tc1-like transposase DDE domain-containing protein</fullName>
    </recommendedName>
</protein>
<dbReference type="Gene3D" id="3.30.420.10">
    <property type="entry name" value="Ribonuclease H-like superfamily/Ribonuclease H"/>
    <property type="match status" value="1"/>
</dbReference>
<dbReference type="AlphaFoldDB" id="A0A4Y2D9A0"/>
<dbReference type="GO" id="GO:0003676">
    <property type="term" value="F:nucleic acid binding"/>
    <property type="evidence" value="ECO:0007669"/>
    <property type="project" value="InterPro"/>
</dbReference>
<accession>A0A4Y2D9A0</accession>
<evidence type="ECO:0000313" key="1">
    <source>
        <dbReference type="EMBL" id="GBM13353.1"/>
    </source>
</evidence>
<comment type="caution">
    <text evidence="1">The sequence shown here is derived from an EMBL/GenBank/DDBJ whole genome shotgun (WGS) entry which is preliminary data.</text>
</comment>
<reference evidence="1 2" key="1">
    <citation type="journal article" date="2019" name="Sci. Rep.">
        <title>Orb-weaving spider Araneus ventricosus genome elucidates the spidroin gene catalogue.</title>
        <authorList>
            <person name="Kono N."/>
            <person name="Nakamura H."/>
            <person name="Ohtoshi R."/>
            <person name="Moran D.A.P."/>
            <person name="Shinohara A."/>
            <person name="Yoshida Y."/>
            <person name="Fujiwara M."/>
            <person name="Mori M."/>
            <person name="Tomita M."/>
            <person name="Arakawa K."/>
        </authorList>
    </citation>
    <scope>NUCLEOTIDE SEQUENCE [LARGE SCALE GENOMIC DNA]</scope>
</reference>
<dbReference type="InterPro" id="IPR036397">
    <property type="entry name" value="RNaseH_sf"/>
</dbReference>
<proteinExistence type="predicted"/>
<sequence>MDKVRLLPSCVQGLLPTKAALSSFTMNRSPIVLDMLSCIELEKRNFFESPALAITLWGKCSLTTFTLILRCSRKTCCSGSTFEVFDHPVYSPDLAPSDYQLFQHLERFLEKQYFPSNDGVYVDGCHTLVPLCGGESLRHRCI</sequence>
<dbReference type="EMBL" id="BGPR01000326">
    <property type="protein sequence ID" value="GBM13353.1"/>
    <property type="molecule type" value="Genomic_DNA"/>
</dbReference>
<evidence type="ECO:0000313" key="2">
    <source>
        <dbReference type="Proteomes" id="UP000499080"/>
    </source>
</evidence>
<evidence type="ECO:0008006" key="3">
    <source>
        <dbReference type="Google" id="ProtNLM"/>
    </source>
</evidence>
<dbReference type="Proteomes" id="UP000499080">
    <property type="component" value="Unassembled WGS sequence"/>
</dbReference>
<keyword evidence="2" id="KW-1185">Reference proteome</keyword>
<dbReference type="OrthoDB" id="616263at2759"/>
<name>A0A4Y2D9A0_ARAVE</name>
<gene>
    <name evidence="1" type="ORF">AVEN_159772_1</name>
</gene>
<organism evidence="1 2">
    <name type="scientific">Araneus ventricosus</name>
    <name type="common">Orbweaver spider</name>
    <name type="synonym">Epeira ventricosa</name>
    <dbReference type="NCBI Taxonomy" id="182803"/>
    <lineage>
        <taxon>Eukaryota</taxon>
        <taxon>Metazoa</taxon>
        <taxon>Ecdysozoa</taxon>
        <taxon>Arthropoda</taxon>
        <taxon>Chelicerata</taxon>
        <taxon>Arachnida</taxon>
        <taxon>Araneae</taxon>
        <taxon>Araneomorphae</taxon>
        <taxon>Entelegynae</taxon>
        <taxon>Araneoidea</taxon>
        <taxon>Araneidae</taxon>
        <taxon>Araneus</taxon>
    </lineage>
</organism>